<dbReference type="AlphaFoldDB" id="A0A0D2ABU5"/>
<dbReference type="Proteomes" id="UP000053259">
    <property type="component" value="Unassembled WGS sequence"/>
</dbReference>
<feature type="compositionally biased region" description="Low complexity" evidence="1">
    <location>
        <begin position="55"/>
        <end position="75"/>
    </location>
</feature>
<evidence type="ECO:0000256" key="1">
    <source>
        <dbReference type="SAM" id="MobiDB-lite"/>
    </source>
</evidence>
<gene>
    <name evidence="2" type="ORF">PV09_04606</name>
</gene>
<sequence length="148" mass="15861">MSRLIRPQQLFTMRRTVPSGTRIASVRRTYHASAPQGYPYKDNQDRDSLSPRSTEYSQSESDDAAAAQGEAFDPQKTSPESQKKAAGNQQQTGGNPLEMSPANQESSKARDPQEGGPTRAPGEGEGSRDRTSTRASPKKSGGGLYGGS</sequence>
<dbReference type="STRING" id="253628.A0A0D2ABU5"/>
<dbReference type="RefSeq" id="XP_016214182.1">
    <property type="nucleotide sequence ID" value="XM_016357980.1"/>
</dbReference>
<dbReference type="InParanoid" id="A0A0D2ABU5"/>
<keyword evidence="3" id="KW-1185">Reference proteome</keyword>
<dbReference type="EMBL" id="KN847541">
    <property type="protein sequence ID" value="KIW04313.1"/>
    <property type="molecule type" value="Genomic_DNA"/>
</dbReference>
<dbReference type="GeneID" id="27312579"/>
<accession>A0A0D2ABU5</accession>
<dbReference type="PANTHER" id="PTHR42090:SF1">
    <property type="match status" value="1"/>
</dbReference>
<feature type="region of interest" description="Disordered" evidence="1">
    <location>
        <begin position="22"/>
        <end position="148"/>
    </location>
</feature>
<name>A0A0D2ABU5_9PEZI</name>
<evidence type="ECO:0000313" key="3">
    <source>
        <dbReference type="Proteomes" id="UP000053259"/>
    </source>
</evidence>
<evidence type="ECO:0000313" key="2">
    <source>
        <dbReference type="EMBL" id="KIW04313.1"/>
    </source>
</evidence>
<reference evidence="2 3" key="1">
    <citation type="submission" date="2015-01" db="EMBL/GenBank/DDBJ databases">
        <title>The Genome Sequence of Ochroconis gallopava CBS43764.</title>
        <authorList>
            <consortium name="The Broad Institute Genomics Platform"/>
            <person name="Cuomo C."/>
            <person name="de Hoog S."/>
            <person name="Gorbushina A."/>
            <person name="Stielow B."/>
            <person name="Teixiera M."/>
            <person name="Abouelleil A."/>
            <person name="Chapman S.B."/>
            <person name="Priest M."/>
            <person name="Young S.K."/>
            <person name="Wortman J."/>
            <person name="Nusbaum C."/>
            <person name="Birren B."/>
        </authorList>
    </citation>
    <scope>NUCLEOTIDE SEQUENCE [LARGE SCALE GENOMIC DNA]</scope>
    <source>
        <strain evidence="2 3">CBS 43764</strain>
    </source>
</reference>
<dbReference type="PANTHER" id="PTHR42090">
    <property type="match status" value="1"/>
</dbReference>
<dbReference type="HOGENOM" id="CLU_109868_1_0_1"/>
<organism evidence="2 3">
    <name type="scientific">Verruconis gallopava</name>
    <dbReference type="NCBI Taxonomy" id="253628"/>
    <lineage>
        <taxon>Eukaryota</taxon>
        <taxon>Fungi</taxon>
        <taxon>Dikarya</taxon>
        <taxon>Ascomycota</taxon>
        <taxon>Pezizomycotina</taxon>
        <taxon>Dothideomycetes</taxon>
        <taxon>Pleosporomycetidae</taxon>
        <taxon>Venturiales</taxon>
        <taxon>Sympoventuriaceae</taxon>
        <taxon>Verruconis</taxon>
    </lineage>
</organism>
<dbReference type="OrthoDB" id="4220319at2759"/>
<protein>
    <submittedName>
        <fullName evidence="2">Uncharacterized protein</fullName>
    </submittedName>
</protein>
<dbReference type="VEuPathDB" id="FungiDB:PV09_04606"/>
<proteinExistence type="predicted"/>